<keyword evidence="5 6" id="KW-0378">Hydrolase</keyword>
<gene>
    <name evidence="6" type="ORF">KUA55_03335</name>
</gene>
<keyword evidence="2 5" id="KW-0326">Glycosidase</keyword>
<dbReference type="PANTHER" id="PTHR10353">
    <property type="entry name" value="GLYCOSYL HYDROLASE"/>
    <property type="match status" value="1"/>
</dbReference>
<dbReference type="InterPro" id="IPR033132">
    <property type="entry name" value="GH_1_N_CS"/>
</dbReference>
<proteinExistence type="inferred from homology"/>
<evidence type="ECO:0000256" key="4">
    <source>
        <dbReference type="RuleBase" id="RU003690"/>
    </source>
</evidence>
<dbReference type="PROSITE" id="PS00572">
    <property type="entry name" value="GLYCOSYL_HYDROL_F1_1"/>
    <property type="match status" value="1"/>
</dbReference>
<evidence type="ECO:0000256" key="2">
    <source>
        <dbReference type="ARBA" id="ARBA00023295"/>
    </source>
</evidence>
<dbReference type="EMBL" id="JAHUZB010000001">
    <property type="protein sequence ID" value="MBV7389698.1"/>
    <property type="molecule type" value="Genomic_DNA"/>
</dbReference>
<evidence type="ECO:0000313" key="6">
    <source>
        <dbReference type="EMBL" id="MBV7389698.1"/>
    </source>
</evidence>
<reference evidence="6 7" key="1">
    <citation type="submission" date="2021-06" db="EMBL/GenBank/DDBJ databases">
        <title>Enterococcus alishanensis sp. nov., a novel lactic acid bacterium isolated from fresh coffee beans.</title>
        <authorList>
            <person name="Chen Y.-S."/>
        </authorList>
    </citation>
    <scope>NUCLEOTIDE SEQUENCE [LARGE SCALE GENOMIC DNA]</scope>
    <source>
        <strain evidence="6 7">ALS3</strain>
    </source>
</reference>
<dbReference type="GO" id="GO:0016787">
    <property type="term" value="F:hydrolase activity"/>
    <property type="evidence" value="ECO:0007669"/>
    <property type="project" value="UniProtKB-KW"/>
</dbReference>
<protein>
    <submittedName>
        <fullName evidence="6">Glycoside hydrolase family 1 protein</fullName>
    </submittedName>
</protein>
<dbReference type="Pfam" id="PF00232">
    <property type="entry name" value="Glyco_hydro_1"/>
    <property type="match status" value="1"/>
</dbReference>
<comment type="similarity">
    <text evidence="1 4">Belongs to the glycosyl hydrolase 1 family.</text>
</comment>
<accession>A0ABS6T9X1</accession>
<dbReference type="Proteomes" id="UP000774130">
    <property type="component" value="Unassembled WGS sequence"/>
</dbReference>
<feature type="active site" description="Nucleophile" evidence="3">
    <location>
        <position position="391"/>
    </location>
</feature>
<dbReference type="PANTHER" id="PTHR10353:SF136">
    <property type="entry name" value="ARYL-PHOSPHO-BETA-D-GLUCOSIDASE BGLC"/>
    <property type="match status" value="1"/>
</dbReference>
<dbReference type="InterPro" id="IPR001360">
    <property type="entry name" value="Glyco_hydro_1"/>
</dbReference>
<dbReference type="RefSeq" id="WP_218324745.1">
    <property type="nucleotide sequence ID" value="NZ_JAHUZB010000001.1"/>
</dbReference>
<dbReference type="PROSITE" id="PS00653">
    <property type="entry name" value="GLYCOSYL_HYDROL_F1_2"/>
    <property type="match status" value="1"/>
</dbReference>
<dbReference type="InterPro" id="IPR018120">
    <property type="entry name" value="Glyco_hydro_1_AS"/>
</dbReference>
<comment type="caution">
    <text evidence="6">The sequence shown here is derived from an EMBL/GenBank/DDBJ whole genome shotgun (WGS) entry which is preliminary data.</text>
</comment>
<evidence type="ECO:0000313" key="7">
    <source>
        <dbReference type="Proteomes" id="UP000774130"/>
    </source>
</evidence>
<evidence type="ECO:0000256" key="5">
    <source>
        <dbReference type="RuleBase" id="RU004468"/>
    </source>
</evidence>
<organism evidence="6 7">
    <name type="scientific">Enterococcus alishanensis</name>
    <dbReference type="NCBI Taxonomy" id="1303817"/>
    <lineage>
        <taxon>Bacteria</taxon>
        <taxon>Bacillati</taxon>
        <taxon>Bacillota</taxon>
        <taxon>Bacilli</taxon>
        <taxon>Lactobacillales</taxon>
        <taxon>Enterococcaceae</taxon>
        <taxon>Enterococcus</taxon>
    </lineage>
</organism>
<evidence type="ECO:0000256" key="1">
    <source>
        <dbReference type="ARBA" id="ARBA00010838"/>
    </source>
</evidence>
<keyword evidence="7" id="KW-1185">Reference proteome</keyword>
<sequence length="496" mass="56932">MTETNVFPENFLWGGAVAANQVEGAWLEDGKLPNVTDTLLGIMNQHPSISWNEAQGIWELDLPEDIAFLSHEAVDFYHRFEEDIKMMSEMGFKAFRTSISWGRIFPKGDEEEANEAGLLFYDRLIETLLKYHMEPVLTLSHYETPLALVAEYGGWQDRRLIDFFDRYATVIFNRYKGKVKYWMTFNEINNAFRMPYAAAGVVKFPATDPKEPIATLTKKEIFQAVHHLFVANALATKRMQAADPDALMGVMFSFSSLATYPVDCNPENVFGALEFKRNSYLYSDVMCRGHYPGYVKRIWREEDCAPEIAAGDLDLLAEYTSDYVAFSYYRSTVYSKDAEMRVDTGGAKGFDNPFLTEKSPEPWNWPIDPLGFRYVMNELTDRYELPLFIVENGLGIDETPDENQRINDVERARYLKMHIEQMAEAIKDGCDVIGYLWWGPIDIVSAGTGEMKKRYGFIYVDRHNDGSGSFKRLKKDSFDYFKQVIETNGANLSINI</sequence>
<evidence type="ECO:0000256" key="3">
    <source>
        <dbReference type="PROSITE-ProRule" id="PRU10055"/>
    </source>
</evidence>
<name>A0ABS6T9X1_9ENTE</name>